<dbReference type="InterPro" id="IPR051020">
    <property type="entry name" value="ALDH-related_metabolic_enz"/>
</dbReference>
<organism evidence="4 5">
    <name type="scientific">Candidatus Nitronauta litoralis</name>
    <dbReference type="NCBI Taxonomy" id="2705533"/>
    <lineage>
        <taxon>Bacteria</taxon>
        <taxon>Pseudomonadati</taxon>
        <taxon>Nitrospinota/Tectimicrobiota group</taxon>
        <taxon>Nitrospinota</taxon>
        <taxon>Nitrospinia</taxon>
        <taxon>Nitrospinales</taxon>
        <taxon>Nitrospinaceae</taxon>
        <taxon>Candidatus Nitronauta</taxon>
    </lineage>
</organism>
<sequence>MTQKHPFMIGRSWENADHTIPVTNPYTQQVFAEVSLANPSTIDRAIALAGDAFETTRRLPSHKRASICSQIAKGIKKRQEEFAETITIESGKPLLYSRGEVARSISTFNLAAEEATRIPGEMLNLDITEAAQGKTGIVKRFPLGPVSGISPFNFPLNLVAHKVAPALAVGNPIVLKPSSLTPLTALLLGRVIAETDAPEGSISILPCRSSDATALVEDDRLQMVTFTGSPPVGWDIKSRAGRKRVTLELGGNAGVIIEPDADLETTAKRVCFGAFAYSGQVCISVQRTFVHESIIDSFKDKLLNEVSTLKRGDTLLDTTTIGPLIDLENAKRIEQWIDEAVSGGAKLLTGGKRDGTFVEPAVLTQVNPKYQAVCQEAFGPLMILEPYGDFQDALRSVNDSAFGLQAGVFTNQLDKAFNAFNELEVGGVVLNDVPTFRVDNMPYGGVKDSGMGREGIKYTIEEMTEIKLLVMDQYLGNDL</sequence>
<evidence type="ECO:0000259" key="3">
    <source>
        <dbReference type="Pfam" id="PF00171"/>
    </source>
</evidence>
<evidence type="ECO:0000313" key="4">
    <source>
        <dbReference type="EMBL" id="QPJ62759.1"/>
    </source>
</evidence>
<comment type="similarity">
    <text evidence="1">Belongs to the aldehyde dehydrogenase family.</text>
</comment>
<reference evidence="4 5" key="1">
    <citation type="submission" date="2020-02" db="EMBL/GenBank/DDBJ databases">
        <title>Genomic and physiological characterization of two novel Nitrospinaceae genera.</title>
        <authorList>
            <person name="Mueller A.J."/>
            <person name="Jung M.-Y."/>
            <person name="Strachan C.R."/>
            <person name="Herbold C.W."/>
            <person name="Kirkegaard R.H."/>
            <person name="Daims H."/>
        </authorList>
    </citation>
    <scope>NUCLEOTIDE SEQUENCE [LARGE SCALE GENOMIC DNA]</scope>
    <source>
        <strain evidence="4">EB</strain>
    </source>
</reference>
<dbReference type="Gene3D" id="3.40.605.10">
    <property type="entry name" value="Aldehyde Dehydrogenase, Chain A, domain 1"/>
    <property type="match status" value="1"/>
</dbReference>
<dbReference type="EMBL" id="CP048685">
    <property type="protein sequence ID" value="QPJ62759.1"/>
    <property type="molecule type" value="Genomic_DNA"/>
</dbReference>
<protein>
    <submittedName>
        <fullName evidence="4">Aldehyde dehydrogenase family protein</fullName>
    </submittedName>
</protein>
<proteinExistence type="inferred from homology"/>
<accession>A0A7T0BXI7</accession>
<name>A0A7T0BXI7_9BACT</name>
<dbReference type="Gene3D" id="3.40.309.10">
    <property type="entry name" value="Aldehyde Dehydrogenase, Chain A, domain 2"/>
    <property type="match status" value="1"/>
</dbReference>
<dbReference type="Pfam" id="PF00171">
    <property type="entry name" value="Aldedh"/>
    <property type="match status" value="1"/>
</dbReference>
<feature type="domain" description="Aldehyde dehydrogenase" evidence="3">
    <location>
        <begin position="15"/>
        <end position="467"/>
    </location>
</feature>
<evidence type="ECO:0000313" key="5">
    <source>
        <dbReference type="Proteomes" id="UP000594688"/>
    </source>
</evidence>
<keyword evidence="2" id="KW-0560">Oxidoreductase</keyword>
<gene>
    <name evidence="4" type="ORF">G3M70_13090</name>
</gene>
<dbReference type="PANTHER" id="PTHR42991">
    <property type="entry name" value="ALDEHYDE DEHYDROGENASE"/>
    <property type="match status" value="1"/>
</dbReference>
<dbReference type="SUPFAM" id="SSF53720">
    <property type="entry name" value="ALDH-like"/>
    <property type="match status" value="1"/>
</dbReference>
<evidence type="ECO:0000256" key="1">
    <source>
        <dbReference type="ARBA" id="ARBA00009986"/>
    </source>
</evidence>
<evidence type="ECO:0000256" key="2">
    <source>
        <dbReference type="ARBA" id="ARBA00023002"/>
    </source>
</evidence>
<dbReference type="GO" id="GO:0008911">
    <property type="term" value="F:lactaldehyde dehydrogenase (NAD+) activity"/>
    <property type="evidence" value="ECO:0007669"/>
    <property type="project" value="TreeGrafter"/>
</dbReference>
<dbReference type="PANTHER" id="PTHR42991:SF1">
    <property type="entry name" value="ALDEHYDE DEHYDROGENASE"/>
    <property type="match status" value="1"/>
</dbReference>
<dbReference type="InterPro" id="IPR016163">
    <property type="entry name" value="Ald_DH_C"/>
</dbReference>
<dbReference type="InterPro" id="IPR016162">
    <property type="entry name" value="Ald_DH_N"/>
</dbReference>
<dbReference type="CDD" id="cd07147">
    <property type="entry name" value="ALDH_F21_RNP123"/>
    <property type="match status" value="1"/>
</dbReference>
<dbReference type="InterPro" id="IPR016161">
    <property type="entry name" value="Ald_DH/histidinol_DH"/>
</dbReference>
<dbReference type="AlphaFoldDB" id="A0A7T0BXI7"/>
<dbReference type="Proteomes" id="UP000594688">
    <property type="component" value="Chromosome"/>
</dbReference>
<dbReference type="KEGG" id="nli:G3M70_13090"/>
<dbReference type="InterPro" id="IPR015590">
    <property type="entry name" value="Aldehyde_DH_dom"/>
</dbReference>